<dbReference type="RefSeq" id="WP_379189937.1">
    <property type="nucleotide sequence ID" value="NZ_JBHSOW010000072.1"/>
</dbReference>
<name>A0ABW0VZL2_9BACL</name>
<dbReference type="EMBL" id="JBHSOW010000072">
    <property type="protein sequence ID" value="MFC5651321.1"/>
    <property type="molecule type" value="Genomic_DNA"/>
</dbReference>
<dbReference type="Pfam" id="PF00664">
    <property type="entry name" value="ABC_membrane"/>
    <property type="match status" value="1"/>
</dbReference>
<dbReference type="PANTHER" id="PTHR43394">
    <property type="entry name" value="ATP-DEPENDENT PERMEASE MDL1, MITOCHONDRIAL"/>
    <property type="match status" value="1"/>
</dbReference>
<keyword evidence="2 6" id="KW-0812">Transmembrane</keyword>
<evidence type="ECO:0000313" key="6">
    <source>
        <dbReference type="EMBL" id="MFC5651321.1"/>
    </source>
</evidence>
<evidence type="ECO:0000256" key="3">
    <source>
        <dbReference type="ARBA" id="ARBA00022989"/>
    </source>
</evidence>
<reference evidence="7" key="1">
    <citation type="journal article" date="2019" name="Int. J. Syst. Evol. Microbiol.">
        <title>The Global Catalogue of Microorganisms (GCM) 10K type strain sequencing project: providing services to taxonomists for standard genome sequencing and annotation.</title>
        <authorList>
            <consortium name="The Broad Institute Genomics Platform"/>
            <consortium name="The Broad Institute Genome Sequencing Center for Infectious Disease"/>
            <person name="Wu L."/>
            <person name="Ma J."/>
        </authorList>
    </citation>
    <scope>NUCLEOTIDE SEQUENCE [LARGE SCALE GENOMIC DNA]</scope>
    <source>
        <strain evidence="7">CGMCC 1.3240</strain>
    </source>
</reference>
<gene>
    <name evidence="6" type="ORF">ACFPYJ_19845</name>
</gene>
<keyword evidence="3" id="KW-1133">Transmembrane helix</keyword>
<dbReference type="InterPro" id="IPR039421">
    <property type="entry name" value="Type_1_exporter"/>
</dbReference>
<feature type="domain" description="ABC transmembrane type-1" evidence="5">
    <location>
        <begin position="22"/>
        <end position="153"/>
    </location>
</feature>
<dbReference type="PROSITE" id="PS50929">
    <property type="entry name" value="ABC_TM1F"/>
    <property type="match status" value="1"/>
</dbReference>
<comment type="subcellular location">
    <subcellularLocation>
        <location evidence="1">Cell membrane</location>
        <topology evidence="1">Multi-pass membrane protein</topology>
    </subcellularLocation>
</comment>
<evidence type="ECO:0000256" key="1">
    <source>
        <dbReference type="ARBA" id="ARBA00004651"/>
    </source>
</evidence>
<evidence type="ECO:0000259" key="5">
    <source>
        <dbReference type="PROSITE" id="PS50929"/>
    </source>
</evidence>
<evidence type="ECO:0000313" key="7">
    <source>
        <dbReference type="Proteomes" id="UP001596047"/>
    </source>
</evidence>
<keyword evidence="4" id="KW-0472">Membrane</keyword>
<sequence length="221" mass="24587">MGSGILLNFYTDSAGFETCSTILYAAALMSNGERAQSDVSRHKSDMLVHLEEGVSSTREVLAFGRESWENKRYDSLFGKYFNSVMGEAKLINKQMLMSDPIKWMATLAVLFYGGWLVLHHELSIGLFIVTFQFTSRLMDTLNGIYNSLMGLSGRMAAVERLRGVLEGPSIHEGSIPLKEPIRELKLASLAFQYGTRGGKMIVNGIDLSEVSREDWAGAWTI</sequence>
<proteinExistence type="predicted"/>
<dbReference type="SUPFAM" id="SSF90123">
    <property type="entry name" value="ABC transporter transmembrane region"/>
    <property type="match status" value="1"/>
</dbReference>
<comment type="caution">
    <text evidence="6">The sequence shown here is derived from an EMBL/GenBank/DDBJ whole genome shotgun (WGS) entry which is preliminary data.</text>
</comment>
<dbReference type="InterPro" id="IPR036640">
    <property type="entry name" value="ABC1_TM_sf"/>
</dbReference>
<evidence type="ECO:0000256" key="2">
    <source>
        <dbReference type="ARBA" id="ARBA00022692"/>
    </source>
</evidence>
<accession>A0ABW0VZL2</accession>
<evidence type="ECO:0000256" key="4">
    <source>
        <dbReference type="ARBA" id="ARBA00023136"/>
    </source>
</evidence>
<keyword evidence="7" id="KW-1185">Reference proteome</keyword>
<dbReference type="Gene3D" id="1.20.1560.10">
    <property type="entry name" value="ABC transporter type 1, transmembrane domain"/>
    <property type="match status" value="1"/>
</dbReference>
<dbReference type="Proteomes" id="UP001596047">
    <property type="component" value="Unassembled WGS sequence"/>
</dbReference>
<organism evidence="6 7">
    <name type="scientific">Paenibacillus solisilvae</name>
    <dbReference type="NCBI Taxonomy" id="2486751"/>
    <lineage>
        <taxon>Bacteria</taxon>
        <taxon>Bacillati</taxon>
        <taxon>Bacillota</taxon>
        <taxon>Bacilli</taxon>
        <taxon>Bacillales</taxon>
        <taxon>Paenibacillaceae</taxon>
        <taxon>Paenibacillus</taxon>
    </lineage>
</organism>
<dbReference type="PANTHER" id="PTHR43394:SF1">
    <property type="entry name" value="ATP-BINDING CASSETTE SUB-FAMILY B MEMBER 10, MITOCHONDRIAL"/>
    <property type="match status" value="1"/>
</dbReference>
<protein>
    <submittedName>
        <fullName evidence="6">ABC transporter transmembrane domain-containing protein</fullName>
    </submittedName>
</protein>
<dbReference type="InterPro" id="IPR011527">
    <property type="entry name" value="ABC1_TM_dom"/>
</dbReference>